<accession>A0A397QTJ1</accession>
<dbReference type="Proteomes" id="UP000266506">
    <property type="component" value="Unassembled WGS sequence"/>
</dbReference>
<comment type="caution">
    <text evidence="6">The sequence shown here is derived from an EMBL/GenBank/DDBJ whole genome shotgun (WGS) entry which is preliminary data.</text>
</comment>
<evidence type="ECO:0000256" key="1">
    <source>
        <dbReference type="ARBA" id="ARBA00008889"/>
    </source>
</evidence>
<dbReference type="Gene3D" id="3.30.70.1730">
    <property type="match status" value="1"/>
</dbReference>
<sequence>MKESILAKQEEVKLVSEKMKNSAAFVVFKYQGLTVKAFQTLRRELRASGVEVSVIKNNISTRAAKENGYDAVTDAFSGPVAVAFAKDDVVAPAKILFAAKKEEETSKLEVVKGVVDGDVYSFEQLQLLSQLPSYETLLTQLAAGMLGTVSQLAIGLNMLVEKGQEA</sequence>
<gene>
    <name evidence="5" type="primary">rplJ</name>
    <name evidence="6" type="ORF">EI71_01973</name>
</gene>
<dbReference type="SUPFAM" id="SSF160369">
    <property type="entry name" value="Ribosomal protein L10-like"/>
    <property type="match status" value="1"/>
</dbReference>
<dbReference type="InterPro" id="IPR001790">
    <property type="entry name" value="Ribosomal_uL10"/>
</dbReference>
<comment type="function">
    <text evidence="5">Forms part of the ribosomal stalk, playing a central role in the interaction of the ribosome with GTP-bound translation factors.</text>
</comment>
<dbReference type="InterPro" id="IPR047865">
    <property type="entry name" value="Ribosomal_uL10_bac_type"/>
</dbReference>
<comment type="subunit">
    <text evidence="5">Part of the ribosomal stalk of the 50S ribosomal subunit. The N-terminus interacts with L11 and the large rRNA to form the base of the stalk. The C-terminus forms an elongated spine to which L12 dimers bind in a sequential fashion forming a multimeric L10(L12)X complex.</text>
</comment>
<dbReference type="GO" id="GO:0005840">
    <property type="term" value="C:ribosome"/>
    <property type="evidence" value="ECO:0007669"/>
    <property type="project" value="UniProtKB-KW"/>
</dbReference>
<keyword evidence="5" id="KW-0699">rRNA-binding</keyword>
<name>A0A397QTJ1_9MOLU</name>
<dbReference type="GO" id="GO:1990904">
    <property type="term" value="C:ribonucleoprotein complex"/>
    <property type="evidence" value="ECO:0007669"/>
    <property type="project" value="UniProtKB-KW"/>
</dbReference>
<keyword evidence="7" id="KW-1185">Reference proteome</keyword>
<evidence type="ECO:0000313" key="6">
    <source>
        <dbReference type="EMBL" id="RIA64733.1"/>
    </source>
</evidence>
<dbReference type="GO" id="GO:0006412">
    <property type="term" value="P:translation"/>
    <property type="evidence" value="ECO:0007669"/>
    <property type="project" value="UniProtKB-UniRule"/>
</dbReference>
<evidence type="ECO:0000256" key="5">
    <source>
        <dbReference type="HAMAP-Rule" id="MF_00362"/>
    </source>
</evidence>
<dbReference type="CDD" id="cd05797">
    <property type="entry name" value="Ribosomal_L10"/>
    <property type="match status" value="1"/>
</dbReference>
<dbReference type="GO" id="GO:0070180">
    <property type="term" value="F:large ribosomal subunit rRNA binding"/>
    <property type="evidence" value="ECO:0007669"/>
    <property type="project" value="UniProtKB-UniRule"/>
</dbReference>
<evidence type="ECO:0000256" key="2">
    <source>
        <dbReference type="ARBA" id="ARBA00022980"/>
    </source>
</evidence>
<evidence type="ECO:0000313" key="7">
    <source>
        <dbReference type="Proteomes" id="UP000266506"/>
    </source>
</evidence>
<dbReference type="EMBL" id="QXEV01000043">
    <property type="protein sequence ID" value="RIA64733.1"/>
    <property type="molecule type" value="Genomic_DNA"/>
</dbReference>
<dbReference type="OrthoDB" id="9808307at2"/>
<dbReference type="AlphaFoldDB" id="A0A397QTJ1"/>
<reference evidence="6 7" key="1">
    <citation type="submission" date="2018-08" db="EMBL/GenBank/DDBJ databases">
        <title>Genomic Encyclopedia of Archaeal and Bacterial Type Strains, Phase II (KMG-II): from individual species to whole genera.</title>
        <authorList>
            <person name="Goeker M."/>
        </authorList>
    </citation>
    <scope>NUCLEOTIDE SEQUENCE [LARGE SCALE GENOMIC DNA]</scope>
    <source>
        <strain evidence="6 7">ATCC 27112</strain>
    </source>
</reference>
<dbReference type="PANTHER" id="PTHR11560">
    <property type="entry name" value="39S RIBOSOMAL PROTEIN L10, MITOCHONDRIAL"/>
    <property type="match status" value="1"/>
</dbReference>
<organism evidence="6 7">
    <name type="scientific">Anaeroplasma bactoclasticum</name>
    <dbReference type="NCBI Taxonomy" id="2088"/>
    <lineage>
        <taxon>Bacteria</taxon>
        <taxon>Bacillati</taxon>
        <taxon>Mycoplasmatota</taxon>
        <taxon>Mollicutes</taxon>
        <taxon>Anaeroplasmatales</taxon>
        <taxon>Anaeroplasmataceae</taxon>
        <taxon>Anaeroplasma</taxon>
    </lineage>
</organism>
<dbReference type="RefSeq" id="WP_119017011.1">
    <property type="nucleotide sequence ID" value="NZ_QXEV01000043.1"/>
</dbReference>
<keyword evidence="5" id="KW-0694">RNA-binding</keyword>
<evidence type="ECO:0000256" key="3">
    <source>
        <dbReference type="ARBA" id="ARBA00023274"/>
    </source>
</evidence>
<keyword evidence="3 5" id="KW-0687">Ribonucleoprotein</keyword>
<proteinExistence type="inferred from homology"/>
<dbReference type="InterPro" id="IPR022973">
    <property type="entry name" value="Ribosomal_uL10_bac"/>
</dbReference>
<dbReference type="InParanoid" id="A0A397QTJ1"/>
<dbReference type="FunCoup" id="A0A397QTJ1">
    <property type="interactions" value="359"/>
</dbReference>
<dbReference type="Pfam" id="PF00466">
    <property type="entry name" value="Ribosomal_L10"/>
    <property type="match status" value="1"/>
</dbReference>
<protein>
    <recommendedName>
        <fullName evidence="4 5">Large ribosomal subunit protein uL10</fullName>
    </recommendedName>
</protein>
<keyword evidence="2 5" id="KW-0689">Ribosomal protein</keyword>
<dbReference type="HAMAP" id="MF_00362">
    <property type="entry name" value="Ribosomal_uL10"/>
    <property type="match status" value="1"/>
</dbReference>
<dbReference type="NCBIfam" id="NF000955">
    <property type="entry name" value="PRK00099.1-1"/>
    <property type="match status" value="1"/>
</dbReference>
<dbReference type="InterPro" id="IPR043141">
    <property type="entry name" value="Ribosomal_uL10-like_sf"/>
</dbReference>
<evidence type="ECO:0000256" key="4">
    <source>
        <dbReference type="ARBA" id="ARBA00035202"/>
    </source>
</evidence>
<comment type="similarity">
    <text evidence="1 5">Belongs to the universal ribosomal protein uL10 family.</text>
</comment>